<dbReference type="PANTHER" id="PTHR11214">
    <property type="entry name" value="BETA-1,3-N-ACETYLGLUCOSAMINYLTRANSFERASE"/>
    <property type="match status" value="1"/>
</dbReference>
<evidence type="ECO:0000256" key="4">
    <source>
        <dbReference type="ARBA" id="ARBA00022679"/>
    </source>
</evidence>
<keyword evidence="7 10" id="KW-1133">Transmembrane helix</keyword>
<dbReference type="Gene3D" id="3.90.550.50">
    <property type="match status" value="1"/>
</dbReference>
<accession>A0AAV2AGJ0</accession>
<proteinExistence type="inferred from homology"/>
<gene>
    <name evidence="11" type="ORF">LARSCL_LOCUS12368</name>
</gene>
<evidence type="ECO:0000313" key="12">
    <source>
        <dbReference type="Proteomes" id="UP001497382"/>
    </source>
</evidence>
<keyword evidence="4" id="KW-0808">Transferase</keyword>
<dbReference type="GO" id="GO:0000139">
    <property type="term" value="C:Golgi membrane"/>
    <property type="evidence" value="ECO:0007669"/>
    <property type="project" value="UniProtKB-SubCell"/>
</dbReference>
<keyword evidence="5 10" id="KW-0812">Transmembrane</keyword>
<dbReference type="AlphaFoldDB" id="A0AAV2AGJ0"/>
<name>A0AAV2AGJ0_9ARAC</name>
<evidence type="ECO:0000256" key="7">
    <source>
        <dbReference type="ARBA" id="ARBA00022989"/>
    </source>
</evidence>
<evidence type="ECO:0000256" key="10">
    <source>
        <dbReference type="RuleBase" id="RU363063"/>
    </source>
</evidence>
<sequence>MPSQRQLFHSFLMCSFCLGFLYVIRMRTLHDTPRILPQFLPNASRFRPSRVCAPLATILVNSAPRHVHRRQVIRETWGHPAINKKLGLAVAFGVGSDPTFQRPVDWEAETFGDVYQLPLNDEYNVLPKKILMLLQMASATCQSVYFLVKTDDDVFVNVYALKDLLEDLKEKSHERNFWCLVWEGMPVIRTNHSKWYLSEEKYGESMYPNYCSGSAYIINSAVLDAILGLSNDTASFVPSEDVYITGLLAKKAGVGHVQISNRYAFASTSEERIANGQTIFAHLGPDAEGRVEQIWNYLVQKRKELENESLGGL</sequence>
<dbReference type="Pfam" id="PF01762">
    <property type="entry name" value="Galactosyl_T"/>
    <property type="match status" value="1"/>
</dbReference>
<evidence type="ECO:0000313" key="11">
    <source>
        <dbReference type="EMBL" id="CAL1283040.1"/>
    </source>
</evidence>
<dbReference type="Proteomes" id="UP001497382">
    <property type="component" value="Unassembled WGS sequence"/>
</dbReference>
<evidence type="ECO:0000256" key="6">
    <source>
        <dbReference type="ARBA" id="ARBA00022968"/>
    </source>
</evidence>
<protein>
    <recommendedName>
        <fullName evidence="10">Hexosyltransferase</fullName>
        <ecNumber evidence="10">2.4.1.-</ecNumber>
    </recommendedName>
</protein>
<keyword evidence="6 10" id="KW-0735">Signal-anchor</keyword>
<dbReference type="PANTHER" id="PTHR11214:SF3">
    <property type="entry name" value="BETA-1,3-GALACTOSYLTRANSFERASE 6"/>
    <property type="match status" value="1"/>
</dbReference>
<evidence type="ECO:0000256" key="8">
    <source>
        <dbReference type="ARBA" id="ARBA00023034"/>
    </source>
</evidence>
<evidence type="ECO:0000256" key="1">
    <source>
        <dbReference type="ARBA" id="ARBA00004323"/>
    </source>
</evidence>
<dbReference type="GO" id="GO:0016758">
    <property type="term" value="F:hexosyltransferase activity"/>
    <property type="evidence" value="ECO:0007669"/>
    <property type="project" value="InterPro"/>
</dbReference>
<evidence type="ECO:0000256" key="3">
    <source>
        <dbReference type="ARBA" id="ARBA00022676"/>
    </source>
</evidence>
<comment type="subcellular location">
    <subcellularLocation>
        <location evidence="1 10">Golgi apparatus membrane</location>
        <topology evidence="1 10">Single-pass type II membrane protein</topology>
    </subcellularLocation>
</comment>
<dbReference type="EC" id="2.4.1.-" evidence="10"/>
<dbReference type="GO" id="GO:0006493">
    <property type="term" value="P:protein O-linked glycosylation"/>
    <property type="evidence" value="ECO:0007669"/>
    <property type="project" value="TreeGrafter"/>
</dbReference>
<comment type="caution">
    <text evidence="11">The sequence shown here is derived from an EMBL/GenBank/DDBJ whole genome shotgun (WGS) entry which is preliminary data.</text>
</comment>
<evidence type="ECO:0000256" key="9">
    <source>
        <dbReference type="ARBA" id="ARBA00023136"/>
    </source>
</evidence>
<organism evidence="11 12">
    <name type="scientific">Larinioides sclopetarius</name>
    <dbReference type="NCBI Taxonomy" id="280406"/>
    <lineage>
        <taxon>Eukaryota</taxon>
        <taxon>Metazoa</taxon>
        <taxon>Ecdysozoa</taxon>
        <taxon>Arthropoda</taxon>
        <taxon>Chelicerata</taxon>
        <taxon>Arachnida</taxon>
        <taxon>Araneae</taxon>
        <taxon>Araneomorphae</taxon>
        <taxon>Entelegynae</taxon>
        <taxon>Araneoidea</taxon>
        <taxon>Araneidae</taxon>
        <taxon>Larinioides</taxon>
    </lineage>
</organism>
<dbReference type="InterPro" id="IPR002659">
    <property type="entry name" value="Glyco_trans_31"/>
</dbReference>
<keyword evidence="8 10" id="KW-0333">Golgi apparatus</keyword>
<keyword evidence="12" id="KW-1185">Reference proteome</keyword>
<keyword evidence="9 10" id="KW-0472">Membrane</keyword>
<evidence type="ECO:0000256" key="2">
    <source>
        <dbReference type="ARBA" id="ARBA00008661"/>
    </source>
</evidence>
<reference evidence="11 12" key="1">
    <citation type="submission" date="2024-04" db="EMBL/GenBank/DDBJ databases">
        <authorList>
            <person name="Rising A."/>
            <person name="Reimegard J."/>
            <person name="Sonavane S."/>
            <person name="Akerstrom W."/>
            <person name="Nylinder S."/>
            <person name="Hedman E."/>
            <person name="Kallberg Y."/>
        </authorList>
    </citation>
    <scope>NUCLEOTIDE SEQUENCE [LARGE SCALE GENOMIC DNA]</scope>
</reference>
<comment type="similarity">
    <text evidence="2 10">Belongs to the glycosyltransferase 31 family.</text>
</comment>
<keyword evidence="3 10" id="KW-0328">Glycosyltransferase</keyword>
<feature type="transmembrane region" description="Helical" evidence="10">
    <location>
        <begin position="6"/>
        <end position="24"/>
    </location>
</feature>
<evidence type="ECO:0000256" key="5">
    <source>
        <dbReference type="ARBA" id="ARBA00022692"/>
    </source>
</evidence>
<dbReference type="EMBL" id="CAXIEN010000163">
    <property type="protein sequence ID" value="CAL1283040.1"/>
    <property type="molecule type" value="Genomic_DNA"/>
</dbReference>